<evidence type="ECO:0000259" key="11">
    <source>
        <dbReference type="Pfam" id="PF03934"/>
    </source>
</evidence>
<feature type="domain" description="T2SS protein K second SAM-like" evidence="11">
    <location>
        <begin position="209"/>
        <end position="274"/>
    </location>
</feature>
<evidence type="ECO:0000256" key="4">
    <source>
        <dbReference type="ARBA" id="ARBA00022475"/>
    </source>
</evidence>
<keyword evidence="9 10" id="KW-0472">Membrane</keyword>
<dbReference type="AlphaFoldDB" id="A0A1T1H702"/>
<dbReference type="Gene3D" id="3.30.1300.30">
    <property type="entry name" value="GSPII I/J protein-like"/>
    <property type="match status" value="1"/>
</dbReference>
<evidence type="ECO:0000313" key="14">
    <source>
        <dbReference type="Proteomes" id="UP000191160"/>
    </source>
</evidence>
<evidence type="ECO:0000313" key="13">
    <source>
        <dbReference type="EMBL" id="OOV85477.1"/>
    </source>
</evidence>
<comment type="subcellular location">
    <subcellularLocation>
        <location evidence="1 10">Cell inner membrane</location>
    </subcellularLocation>
</comment>
<feature type="domain" description="T2SS protein K first SAM-like" evidence="12">
    <location>
        <begin position="101"/>
        <end position="203"/>
    </location>
</feature>
<evidence type="ECO:0000256" key="7">
    <source>
        <dbReference type="ARBA" id="ARBA00022927"/>
    </source>
</evidence>
<keyword evidence="4 10" id="KW-1003">Cell membrane</keyword>
<evidence type="ECO:0000256" key="6">
    <source>
        <dbReference type="ARBA" id="ARBA00022692"/>
    </source>
</evidence>
<keyword evidence="5 10" id="KW-0997">Cell inner membrane</keyword>
<dbReference type="InterPro" id="IPR005628">
    <property type="entry name" value="GspK"/>
</dbReference>
<dbReference type="InterPro" id="IPR049031">
    <property type="entry name" value="T2SSK_SAM-like_1st"/>
</dbReference>
<dbReference type="SUPFAM" id="SSF158544">
    <property type="entry name" value="GspK insert domain-like"/>
    <property type="match status" value="1"/>
</dbReference>
<accession>A0A1T1H702</accession>
<evidence type="ECO:0000259" key="12">
    <source>
        <dbReference type="Pfam" id="PF21687"/>
    </source>
</evidence>
<keyword evidence="7" id="KW-0653">Protein transport</keyword>
<dbReference type="SUPFAM" id="SSF54523">
    <property type="entry name" value="Pili subunits"/>
    <property type="match status" value="1"/>
</dbReference>
<dbReference type="RefSeq" id="WP_078188946.1">
    <property type="nucleotide sequence ID" value="NZ_JAMCOZ010000010.1"/>
</dbReference>
<gene>
    <name evidence="13" type="ORF">B1202_02205</name>
</gene>
<evidence type="ECO:0000256" key="1">
    <source>
        <dbReference type="ARBA" id="ARBA00004533"/>
    </source>
</evidence>
<dbReference type="GO" id="GO:0009306">
    <property type="term" value="P:protein secretion"/>
    <property type="evidence" value="ECO:0007669"/>
    <property type="project" value="InterPro"/>
</dbReference>
<evidence type="ECO:0000256" key="2">
    <source>
        <dbReference type="ARBA" id="ARBA00007246"/>
    </source>
</evidence>
<dbReference type="Pfam" id="PF03934">
    <property type="entry name" value="T2SSK"/>
    <property type="match status" value="1"/>
</dbReference>
<organism evidence="13 14">
    <name type="scientific">Acinetobacter amyesii</name>
    <dbReference type="NCBI Taxonomy" id="2942470"/>
    <lineage>
        <taxon>Bacteria</taxon>
        <taxon>Pseudomonadati</taxon>
        <taxon>Pseudomonadota</taxon>
        <taxon>Gammaproteobacteria</taxon>
        <taxon>Moraxellales</taxon>
        <taxon>Moraxellaceae</taxon>
        <taxon>Acinetobacter</taxon>
    </lineage>
</organism>
<dbReference type="InterPro" id="IPR049179">
    <property type="entry name" value="T2SSK_SAM-like_2nd"/>
</dbReference>
<reference evidence="13 14" key="1">
    <citation type="submission" date="2017-02" db="EMBL/GenBank/DDBJ databases">
        <title>Acinetobacter sp. ANC 4945, whole genome shotgun sequencing project.</title>
        <authorList>
            <person name="Radolfova-Krizova L."/>
            <person name="Al Atrouni A."/>
            <person name="Nemec A."/>
        </authorList>
    </citation>
    <scope>NUCLEOTIDE SEQUENCE [LARGE SCALE GENOMIC DNA]</scope>
    <source>
        <strain evidence="13 14">ANC 4945</strain>
    </source>
</reference>
<proteinExistence type="inferred from homology"/>
<sequence length="315" mass="35052">MKQQRGIALLTILMMVALATIVAAGIAKQQANTSENTAYVMRQNQSMLYAKSAEAFFAELLVNDAENAGQVDHLQENWAQPMPAFPVEGGTVAGVLQDESGKFNLNSLVSEEGVVNDKAKLWFEKILQRVGLPAELSQAVIDWQDEDDETSGPMGAELAYYRGLNNAALPPNAKFHSVEELKSVRGFEGAQYKLIAPYVSSLPSHETTVNINTAPAFLLATMDDRLDVNAVEQALQQKAAKFEHFENINDLWVMEPFAQVSTENREVLNSQLGVQSNYFKAQIEINLNERKRQFTSELVRKDKDVYVAFRSMAPF</sequence>
<dbReference type="Pfam" id="PF21687">
    <property type="entry name" value="T2SSK_1st"/>
    <property type="match status" value="1"/>
</dbReference>
<dbReference type="InterPro" id="IPR038072">
    <property type="entry name" value="GspK_central_sf"/>
</dbReference>
<keyword evidence="3 10" id="KW-0813">Transport</keyword>
<dbReference type="Gene3D" id="1.10.40.60">
    <property type="entry name" value="EpsJ-like"/>
    <property type="match status" value="2"/>
</dbReference>
<dbReference type="PANTHER" id="PTHR38831:SF1">
    <property type="entry name" value="TYPE II SECRETION SYSTEM PROTEIN K-RELATED"/>
    <property type="match status" value="1"/>
</dbReference>
<evidence type="ECO:0000256" key="9">
    <source>
        <dbReference type="ARBA" id="ARBA00023136"/>
    </source>
</evidence>
<dbReference type="InterPro" id="IPR045584">
    <property type="entry name" value="Pilin-like"/>
</dbReference>
<dbReference type="PIRSF" id="PIRSF002786">
    <property type="entry name" value="XcpX"/>
    <property type="match status" value="1"/>
</dbReference>
<dbReference type="Proteomes" id="UP000191160">
    <property type="component" value="Unassembled WGS sequence"/>
</dbReference>
<comment type="similarity">
    <text evidence="2 10">Belongs to the GSP K family.</text>
</comment>
<keyword evidence="6" id="KW-0812">Transmembrane</keyword>
<evidence type="ECO:0000256" key="3">
    <source>
        <dbReference type="ARBA" id="ARBA00022448"/>
    </source>
</evidence>
<evidence type="ECO:0000256" key="10">
    <source>
        <dbReference type="PIRNR" id="PIRNR002786"/>
    </source>
</evidence>
<keyword evidence="8" id="KW-1133">Transmembrane helix</keyword>
<dbReference type="PANTHER" id="PTHR38831">
    <property type="entry name" value="TYPE II SECRETION SYSTEM PROTEIN K"/>
    <property type="match status" value="1"/>
</dbReference>
<dbReference type="NCBIfam" id="NF037980">
    <property type="entry name" value="T2SS_GspK"/>
    <property type="match status" value="1"/>
</dbReference>
<comment type="caution">
    <text evidence="13">The sequence shown here is derived from an EMBL/GenBank/DDBJ whole genome shotgun (WGS) entry which is preliminary data.</text>
</comment>
<dbReference type="EMBL" id="MVKX01000001">
    <property type="protein sequence ID" value="OOV85477.1"/>
    <property type="molecule type" value="Genomic_DNA"/>
</dbReference>
<dbReference type="GO" id="GO:0005886">
    <property type="term" value="C:plasma membrane"/>
    <property type="evidence" value="ECO:0007669"/>
    <property type="project" value="UniProtKB-SubCell"/>
</dbReference>
<protein>
    <recommendedName>
        <fullName evidence="10">Type II secretion system protein K</fullName>
    </recommendedName>
</protein>
<evidence type="ECO:0000256" key="8">
    <source>
        <dbReference type="ARBA" id="ARBA00022989"/>
    </source>
</evidence>
<name>A0A1T1H702_9GAMM</name>
<evidence type="ECO:0000256" key="5">
    <source>
        <dbReference type="ARBA" id="ARBA00022519"/>
    </source>
</evidence>
<keyword evidence="14" id="KW-1185">Reference proteome</keyword>